<organism evidence="3 4">
    <name type="scientific">Vulgatibacter incomptus</name>
    <dbReference type="NCBI Taxonomy" id="1391653"/>
    <lineage>
        <taxon>Bacteria</taxon>
        <taxon>Pseudomonadati</taxon>
        <taxon>Myxococcota</taxon>
        <taxon>Myxococcia</taxon>
        <taxon>Myxococcales</taxon>
        <taxon>Cystobacterineae</taxon>
        <taxon>Vulgatibacteraceae</taxon>
        <taxon>Vulgatibacter</taxon>
    </lineage>
</organism>
<dbReference type="EMBL" id="CP012332">
    <property type="protein sequence ID" value="AKU92966.1"/>
    <property type="molecule type" value="Genomic_DNA"/>
</dbReference>
<keyword evidence="4" id="KW-1185">Reference proteome</keyword>
<dbReference type="Gene3D" id="2.180.10.10">
    <property type="entry name" value="RHS repeat-associated core"/>
    <property type="match status" value="1"/>
</dbReference>
<keyword evidence="1" id="KW-0677">Repeat</keyword>
<dbReference type="NCBIfam" id="TIGR03696">
    <property type="entry name" value="Rhs_assc_core"/>
    <property type="match status" value="1"/>
</dbReference>
<gene>
    <name evidence="3" type="ORF">AKJ08_3353</name>
</gene>
<dbReference type="PATRIC" id="fig|1391653.3.peg.3502"/>
<dbReference type="RefSeq" id="WP_157370766.1">
    <property type="nucleotide sequence ID" value="NZ_CP012332.1"/>
</dbReference>
<dbReference type="KEGG" id="vin:AKJ08_3353"/>
<reference evidence="3 4" key="1">
    <citation type="submission" date="2015-08" db="EMBL/GenBank/DDBJ databases">
        <authorList>
            <person name="Babu N.S."/>
            <person name="Beckwith C.J."/>
            <person name="Beseler K.G."/>
            <person name="Brison A."/>
            <person name="Carone J.V."/>
            <person name="Caskin T.P."/>
            <person name="Diamond M."/>
            <person name="Durham M.E."/>
            <person name="Foxe J.M."/>
            <person name="Go M."/>
            <person name="Henderson B.A."/>
            <person name="Jones I.B."/>
            <person name="McGettigan J.A."/>
            <person name="Micheletti S.J."/>
            <person name="Nasrallah M.E."/>
            <person name="Ortiz D."/>
            <person name="Piller C.R."/>
            <person name="Privatt S.R."/>
            <person name="Schneider S.L."/>
            <person name="Sharp S."/>
            <person name="Smith T.C."/>
            <person name="Stanton J.D."/>
            <person name="Ullery H.E."/>
            <person name="Wilson R.J."/>
            <person name="Serrano M.G."/>
            <person name="Buck G."/>
            <person name="Lee V."/>
            <person name="Wang Y."/>
            <person name="Carvalho R."/>
            <person name="Voegtly L."/>
            <person name="Shi R."/>
            <person name="Duckworth R."/>
            <person name="Johnson A."/>
            <person name="Loviza R."/>
            <person name="Walstead R."/>
            <person name="Shah Z."/>
            <person name="Kiflezghi M."/>
            <person name="Wade K."/>
            <person name="Ball S.L."/>
            <person name="Bradley K.W."/>
            <person name="Asai D.J."/>
            <person name="Bowman C.A."/>
            <person name="Russell D.A."/>
            <person name="Pope W.H."/>
            <person name="Jacobs-Sera D."/>
            <person name="Hendrix R.W."/>
            <person name="Hatfull G.F."/>
        </authorList>
    </citation>
    <scope>NUCLEOTIDE SEQUENCE [LARGE SCALE GENOMIC DNA]</scope>
    <source>
        <strain evidence="3 4">DSM 27710</strain>
    </source>
</reference>
<dbReference type="InterPro" id="IPR056823">
    <property type="entry name" value="TEN-like_YD-shell"/>
</dbReference>
<dbReference type="OrthoDB" id="173976at2"/>
<evidence type="ECO:0000259" key="2">
    <source>
        <dbReference type="Pfam" id="PF25023"/>
    </source>
</evidence>
<dbReference type="NCBIfam" id="TIGR01643">
    <property type="entry name" value="YD_repeat_2x"/>
    <property type="match status" value="1"/>
</dbReference>
<name>A0A0K1PHT8_9BACT</name>
<protein>
    <submittedName>
        <fullName evidence="3">Insecticidal toxin complex protein</fullName>
    </submittedName>
</protein>
<dbReference type="InterPro" id="IPR022385">
    <property type="entry name" value="Rhs_assc_core"/>
</dbReference>
<proteinExistence type="predicted"/>
<dbReference type="PANTHER" id="PTHR32305">
    <property type="match status" value="1"/>
</dbReference>
<dbReference type="Proteomes" id="UP000055590">
    <property type="component" value="Chromosome"/>
</dbReference>
<feature type="domain" description="Teneurin-like YD-shell" evidence="2">
    <location>
        <begin position="451"/>
        <end position="707"/>
    </location>
</feature>
<evidence type="ECO:0000256" key="1">
    <source>
        <dbReference type="ARBA" id="ARBA00022737"/>
    </source>
</evidence>
<sequence>MEWGVTPVLHYDPLGRLIETEQPNGTRARVVFDAWRQESWDENDAVLGTAWLIEREVPTADKQERRAAQRTLAHAGTPTVTHLDSLGRPFRTDEDNGGGAVYTTTLTLDIQGNQVEVKDAEDKTAALQVFDPLQRRIALHSCDAGMSWTFPDAADSPARSWDEREVFVRTSYDALRRPTHVWAREDVAPWLLAERLYYGETVIDAAVFNLRGQVAAHFDGAGLVAFERYDFKGGLELSTRRLAKSYTETADWSALSLVQGPLQAQGVVAALLETEAFSTESQYDALGRITHLHTPDESVSRFHYDEGGLLAGVDAKLRTSSAWSPFVTELAHNAKGQRERIVYANGTTTDSTYDPKTFRLKRLRTTRQSDGKVLQDLVYTHDPVGNITEIRDGAQQDLYFANEVVPANGLYRYDALYRLSEAKGREHAGQQPTHADLPWSSLPHANDVQAMQRYEERYTYDKVGNILEMAHSAGGAGWTRRYEYDDESNRLLSTSLPSDPVGGPNSQTYTHDPAGNMVRMPHLASMAWDWAGRLQHADKGGGGKVYFTYDTSNQRVRKVYEHSGVIEERIYLGTFELFRRRQSGTVQLQRETLHLMDDKRRIAMVETKTRDNGTDVSTPTPRFRYQLDNHLGSAALELDDAAQIISYEEYFPYGATSFRALKSGVDVSEKRYRYTGMERDEETGLNYHSARYFAPWLGRWTSADPAGFVDGLNLFRYCDDSPVGGLDPTGTQRMTDEQLGSRAAGTASRNKNALNPWDVVAAIVANPRVQGALQTTGALIEGGIALGLMAAPTGVTQVVGVLVMAKALDDGANGLKMMLTGKESQSYTHQAISSIAQSAGASPQTSEIVATSVDVLASTATAAAAAGKALKLEGAVSKELRAMGGGARAAGVEALDEAASARQMTEVKAAGKLEAAEMAAPTGQVLPALRQQYVDAVSKLANKVPEMRAAGNSSEEIARALHAERRALGVQFKALTPPDKLAEIYARNEAKYGDPLGPSIDWLRNAGKSWDDIIDSAVRAGGKDLGF</sequence>
<dbReference type="InterPro" id="IPR006530">
    <property type="entry name" value="YD"/>
</dbReference>
<dbReference type="Pfam" id="PF25023">
    <property type="entry name" value="TEN_YD-shell"/>
    <property type="match status" value="1"/>
</dbReference>
<dbReference type="PANTHER" id="PTHR32305:SF15">
    <property type="entry name" value="PROTEIN RHSA-RELATED"/>
    <property type="match status" value="1"/>
</dbReference>
<dbReference type="STRING" id="1391653.AKJ08_3353"/>
<evidence type="ECO:0000313" key="3">
    <source>
        <dbReference type="EMBL" id="AKU92966.1"/>
    </source>
</evidence>
<dbReference type="InterPro" id="IPR050708">
    <property type="entry name" value="T6SS_VgrG/RHS"/>
</dbReference>
<dbReference type="AlphaFoldDB" id="A0A0K1PHT8"/>
<evidence type="ECO:0000313" key="4">
    <source>
        <dbReference type="Proteomes" id="UP000055590"/>
    </source>
</evidence>
<accession>A0A0K1PHT8</accession>